<comment type="similarity">
    <text evidence="1">Belongs to the bacterial solute-binding protein 7 family.</text>
</comment>
<dbReference type="AlphaFoldDB" id="A0A9X2T147"/>
<feature type="signal peptide" evidence="4">
    <location>
        <begin position="1"/>
        <end position="24"/>
    </location>
</feature>
<dbReference type="Pfam" id="PF03480">
    <property type="entry name" value="DctP"/>
    <property type="match status" value="1"/>
</dbReference>
<protein>
    <submittedName>
        <fullName evidence="5">TRAP transporter substrate-binding protein</fullName>
    </submittedName>
</protein>
<dbReference type="NCBIfam" id="TIGR00787">
    <property type="entry name" value="dctP"/>
    <property type="match status" value="1"/>
</dbReference>
<evidence type="ECO:0000313" key="6">
    <source>
        <dbReference type="Proteomes" id="UP001151088"/>
    </source>
</evidence>
<dbReference type="PIRSF" id="PIRSF006470">
    <property type="entry name" value="DctB"/>
    <property type="match status" value="1"/>
</dbReference>
<organism evidence="5 6">
    <name type="scientific">Ancylobacter mangrovi</name>
    <dbReference type="NCBI Taxonomy" id="2972472"/>
    <lineage>
        <taxon>Bacteria</taxon>
        <taxon>Pseudomonadati</taxon>
        <taxon>Pseudomonadota</taxon>
        <taxon>Alphaproteobacteria</taxon>
        <taxon>Hyphomicrobiales</taxon>
        <taxon>Xanthobacteraceae</taxon>
        <taxon>Ancylobacter</taxon>
    </lineage>
</organism>
<dbReference type="PANTHER" id="PTHR33376:SF7">
    <property type="entry name" value="C4-DICARBOXYLATE-BINDING PROTEIN DCTB"/>
    <property type="match status" value="1"/>
</dbReference>
<evidence type="ECO:0000256" key="1">
    <source>
        <dbReference type="ARBA" id="ARBA00009023"/>
    </source>
</evidence>
<gene>
    <name evidence="5" type="ORF">NVS89_05780</name>
</gene>
<dbReference type="GO" id="GO:0030288">
    <property type="term" value="C:outer membrane-bounded periplasmic space"/>
    <property type="evidence" value="ECO:0007669"/>
    <property type="project" value="InterPro"/>
</dbReference>
<keyword evidence="2" id="KW-0813">Transport</keyword>
<proteinExistence type="inferred from homology"/>
<comment type="caution">
    <text evidence="5">The sequence shown here is derived from an EMBL/GenBank/DDBJ whole genome shotgun (WGS) entry which is preliminary data.</text>
</comment>
<reference evidence="5" key="1">
    <citation type="submission" date="2022-08" db="EMBL/GenBank/DDBJ databases">
        <authorList>
            <person name="Li F."/>
        </authorList>
    </citation>
    <scope>NUCLEOTIDE SEQUENCE</scope>
    <source>
        <strain evidence="5">MQZ15Z-1</strain>
    </source>
</reference>
<dbReference type="EMBL" id="JANTHZ010000002">
    <property type="protein sequence ID" value="MCS0494600.1"/>
    <property type="molecule type" value="Genomic_DNA"/>
</dbReference>
<dbReference type="RefSeq" id="WP_258731621.1">
    <property type="nucleotide sequence ID" value="NZ_JANTHZ010000002.1"/>
</dbReference>
<dbReference type="Proteomes" id="UP001151088">
    <property type="component" value="Unassembled WGS sequence"/>
</dbReference>
<dbReference type="PANTHER" id="PTHR33376">
    <property type="match status" value="1"/>
</dbReference>
<dbReference type="GO" id="GO:0055085">
    <property type="term" value="P:transmembrane transport"/>
    <property type="evidence" value="ECO:0007669"/>
    <property type="project" value="InterPro"/>
</dbReference>
<feature type="chain" id="PRO_5040727660" evidence="4">
    <location>
        <begin position="25"/>
        <end position="325"/>
    </location>
</feature>
<evidence type="ECO:0000256" key="2">
    <source>
        <dbReference type="ARBA" id="ARBA00022448"/>
    </source>
</evidence>
<keyword evidence="3 4" id="KW-0732">Signal</keyword>
<evidence type="ECO:0000256" key="4">
    <source>
        <dbReference type="SAM" id="SignalP"/>
    </source>
</evidence>
<accession>A0A9X2T147</accession>
<keyword evidence="6" id="KW-1185">Reference proteome</keyword>
<sequence length="325" mass="35767">MTLFTSKFLAPIAVTCLLALPAHAATVNFTLGTENNSSDFSVQAMQHWKKLLADRSNGELQMTIVDGGALGSGVEVLQQLSNDEIQVSISGPTLVHSMAKPYQCMEAEFVYDDADHGYRVWTGKLGKELSDYMTKNYDITISGVGYRGARVVTANKPIREPSDLQGLKIRVTNPLRSKVFAAFGALPGPLPYSELYGALRQGVFDSQENPISAIFAQKFYEVQKTVDLTDHVQSYYIVTTNTEFLDGLSNEQRKIFNETAAETMTWLNALVKKQEGELLDEIKKSGVEVVKSDVPAFKKIAEPIVRDFAAKNCRPGILDDIAAAK</sequence>
<dbReference type="Gene3D" id="3.40.190.170">
    <property type="entry name" value="Bacterial extracellular solute-binding protein, family 7"/>
    <property type="match status" value="1"/>
</dbReference>
<evidence type="ECO:0000313" key="5">
    <source>
        <dbReference type="EMBL" id="MCS0494600.1"/>
    </source>
</evidence>
<dbReference type="InterPro" id="IPR038404">
    <property type="entry name" value="TRAP_DctP_sf"/>
</dbReference>
<dbReference type="InterPro" id="IPR018389">
    <property type="entry name" value="DctP_fam"/>
</dbReference>
<evidence type="ECO:0000256" key="3">
    <source>
        <dbReference type="ARBA" id="ARBA00022729"/>
    </source>
</evidence>
<dbReference type="InterPro" id="IPR004682">
    <property type="entry name" value="TRAP_DctP"/>
</dbReference>
<dbReference type="NCBIfam" id="NF037995">
    <property type="entry name" value="TRAP_S1"/>
    <property type="match status" value="1"/>
</dbReference>
<dbReference type="CDD" id="cd13603">
    <property type="entry name" value="PBP2_TRAP_Siap_TeaA_like"/>
    <property type="match status" value="1"/>
</dbReference>
<name>A0A9X2T147_9HYPH</name>